<evidence type="ECO:0000313" key="3">
    <source>
        <dbReference type="Proteomes" id="UP000249390"/>
    </source>
</evidence>
<accession>A0A328E5Q0</accession>
<reference evidence="2 3" key="1">
    <citation type="submission" date="2018-06" db="EMBL/GenBank/DDBJ databases">
        <title>The Genome of Cuscuta australis (Dodder) Provides Insight into the Evolution of Plant Parasitism.</title>
        <authorList>
            <person name="Liu H."/>
        </authorList>
    </citation>
    <scope>NUCLEOTIDE SEQUENCE [LARGE SCALE GENOMIC DNA]</scope>
    <source>
        <strain evidence="3">cv. Yunnan</strain>
        <tissue evidence="2">Vines</tissue>
    </source>
</reference>
<dbReference type="EMBL" id="NQVE01000030">
    <property type="protein sequence ID" value="RAL52776.1"/>
    <property type="molecule type" value="Genomic_DNA"/>
</dbReference>
<gene>
    <name evidence="2" type="ORF">DM860_007544</name>
</gene>
<name>A0A328E5Q0_9ASTE</name>
<protein>
    <recommendedName>
        <fullName evidence="4">HMA domain-containing protein</fullName>
    </recommendedName>
</protein>
<organism evidence="2 3">
    <name type="scientific">Cuscuta australis</name>
    <dbReference type="NCBI Taxonomy" id="267555"/>
    <lineage>
        <taxon>Eukaryota</taxon>
        <taxon>Viridiplantae</taxon>
        <taxon>Streptophyta</taxon>
        <taxon>Embryophyta</taxon>
        <taxon>Tracheophyta</taxon>
        <taxon>Spermatophyta</taxon>
        <taxon>Magnoliopsida</taxon>
        <taxon>eudicotyledons</taxon>
        <taxon>Gunneridae</taxon>
        <taxon>Pentapetalae</taxon>
        <taxon>asterids</taxon>
        <taxon>lamiids</taxon>
        <taxon>Solanales</taxon>
        <taxon>Convolvulaceae</taxon>
        <taxon>Cuscuteae</taxon>
        <taxon>Cuscuta</taxon>
        <taxon>Cuscuta subgen. Grammica</taxon>
        <taxon>Cuscuta sect. Cleistogrammica</taxon>
    </lineage>
</organism>
<dbReference type="Proteomes" id="UP000249390">
    <property type="component" value="Unassembled WGS sequence"/>
</dbReference>
<feature type="compositionally biased region" description="Basic and acidic residues" evidence="1">
    <location>
        <begin position="156"/>
        <end position="253"/>
    </location>
</feature>
<evidence type="ECO:0008006" key="4">
    <source>
        <dbReference type="Google" id="ProtNLM"/>
    </source>
</evidence>
<evidence type="ECO:0000256" key="1">
    <source>
        <dbReference type="SAM" id="MobiDB-lite"/>
    </source>
</evidence>
<feature type="region of interest" description="Disordered" evidence="1">
    <location>
        <begin position="154"/>
        <end position="262"/>
    </location>
</feature>
<proteinExistence type="predicted"/>
<keyword evidence="3" id="KW-1185">Reference proteome</keyword>
<evidence type="ECO:0000313" key="2">
    <source>
        <dbReference type="EMBL" id="RAL52776.1"/>
    </source>
</evidence>
<dbReference type="PANTHER" id="PTHR47005">
    <property type="entry name" value="HEAVY METAL TRANSPORT/DETOXIFICATION SUPERFAMILY PROTEIN"/>
    <property type="match status" value="1"/>
</dbReference>
<sequence length="372" mass="42160">MSAFMMLSKHQHIIVSRTQTLPSSTSYHQTLPFIPFSLQLPHFFFLPNFNSLSLHFHLQIQPETDSFFLIKSLVSAMAHDKTEKITVMVLGVDLKCSSCYKKAKKVICKFPQIRDQIYIEEENKIKITVVCCSPEKIRDKLCYKGGGVIKTIEILDPPKPKSAEKPKDAPKPAEKPKDAPKPAEKPKDSEKPKEADKPKEKPKEQEKPKEKPKDQEKPKEKPKDQEKPKEKPKDQEKPKEKPKGPEKPKDMPEMPKQGVPLPGSFPIPMKHPEPMMNMPGPGQVPVMNMPPPGQVSVMPFSHGYPPSMYCFEPGYEWYGGPQMAPLVPPPLPQQCYDNYSGWCRCGQPSGYNGCRCDHTYFSEENTNGCTIM</sequence>
<dbReference type="PANTHER" id="PTHR47005:SF5">
    <property type="entry name" value="HEAVY METAL TRANSPORT_DETOXIFICATION SUPERFAMILY PROTEIN"/>
    <property type="match status" value="1"/>
</dbReference>
<dbReference type="AlphaFoldDB" id="A0A328E5Q0"/>
<comment type="caution">
    <text evidence="2">The sequence shown here is derived from an EMBL/GenBank/DDBJ whole genome shotgun (WGS) entry which is preliminary data.</text>
</comment>